<reference evidence="1" key="1">
    <citation type="submission" date="2019-08" db="EMBL/GenBank/DDBJ databases">
        <authorList>
            <person name="Kucharzyk K."/>
            <person name="Murdoch R.W."/>
            <person name="Higgins S."/>
            <person name="Loffler F."/>
        </authorList>
    </citation>
    <scope>NUCLEOTIDE SEQUENCE</scope>
</reference>
<name>A0A644X6P8_9ZZZZ</name>
<sequence length="62" mass="7374">MSLRHPDKNICIKELQKRAELRRIAYPATKSSKIDTKHENELFEVLKNDVYKDIVRSDESWS</sequence>
<comment type="caution">
    <text evidence="1">The sequence shown here is derived from an EMBL/GenBank/DDBJ whole genome shotgun (WGS) entry which is preliminary data.</text>
</comment>
<evidence type="ECO:0000313" key="1">
    <source>
        <dbReference type="EMBL" id="MPM09834.1"/>
    </source>
</evidence>
<proteinExistence type="predicted"/>
<dbReference type="EMBL" id="VSSQ01001618">
    <property type="protein sequence ID" value="MPM09834.1"/>
    <property type="molecule type" value="Genomic_DNA"/>
</dbReference>
<accession>A0A644X6P8</accession>
<dbReference type="AlphaFoldDB" id="A0A644X6P8"/>
<protein>
    <submittedName>
        <fullName evidence="1">Uncharacterized protein</fullName>
    </submittedName>
</protein>
<gene>
    <name evidence="1" type="ORF">SDC9_56157</name>
</gene>
<organism evidence="1">
    <name type="scientific">bioreactor metagenome</name>
    <dbReference type="NCBI Taxonomy" id="1076179"/>
    <lineage>
        <taxon>unclassified sequences</taxon>
        <taxon>metagenomes</taxon>
        <taxon>ecological metagenomes</taxon>
    </lineage>
</organism>